<protein>
    <submittedName>
        <fullName evidence="1">Uncharacterized protein</fullName>
    </submittedName>
</protein>
<dbReference type="EMBL" id="CP019454">
    <property type="protein sequence ID" value="AUW93212.1"/>
    <property type="molecule type" value="Genomic_DNA"/>
</dbReference>
<gene>
    <name evidence="1" type="ORF">BXT84_03960</name>
</gene>
<reference evidence="1 2" key="1">
    <citation type="journal article" date="2019" name="Sci. Rep.">
        <title>Sulfobacillus thermotolerans: new insights into resistance and metabolic capacities of acidophilic chemolithotrophs.</title>
        <authorList>
            <person name="Panyushkina A.E."/>
            <person name="Babenko V.V."/>
            <person name="Nikitina A.S."/>
            <person name="Selezneva O.V."/>
            <person name="Tsaplina I.A."/>
            <person name="Letarova M.A."/>
            <person name="Kostryukova E.S."/>
            <person name="Letarov A.V."/>
        </authorList>
    </citation>
    <scope>NUCLEOTIDE SEQUENCE [LARGE SCALE GENOMIC DNA]</scope>
    <source>
        <strain evidence="1 2">Kr1</strain>
    </source>
</reference>
<dbReference type="Proteomes" id="UP000325292">
    <property type="component" value="Chromosome"/>
</dbReference>
<proteinExistence type="predicted"/>
<evidence type="ECO:0000313" key="2">
    <source>
        <dbReference type="Proteomes" id="UP000325292"/>
    </source>
</evidence>
<accession>A0ABM6RPA0</accession>
<name>A0ABM6RPA0_9FIRM</name>
<keyword evidence="2" id="KW-1185">Reference proteome</keyword>
<evidence type="ECO:0000313" key="1">
    <source>
        <dbReference type="EMBL" id="AUW93212.1"/>
    </source>
</evidence>
<organism evidence="1 2">
    <name type="scientific">Sulfobacillus thermotolerans</name>
    <dbReference type="NCBI Taxonomy" id="338644"/>
    <lineage>
        <taxon>Bacteria</taxon>
        <taxon>Bacillati</taxon>
        <taxon>Bacillota</taxon>
        <taxon>Clostridia</taxon>
        <taxon>Eubacteriales</taxon>
        <taxon>Clostridiales Family XVII. Incertae Sedis</taxon>
        <taxon>Sulfobacillus</taxon>
    </lineage>
</organism>
<sequence>MARPLSWVPVLDVSHSAVTPFTLRQISVFVRSHNGYGHVLTRSPLPQDFDCPSWTYTAAPIQGPWRMPNASVLVGKLEDPEMDIMLEIPANNPDRSPALIDLAICTAMPGCRWIVYRKPGVGAMAASHAILRLASLYPHASLWLDQPSIGWDLAAYLLAADDRLQLLHIPDQELSQLVDIATALQRPIILHDFGPHKALPMAALPQHAFLPPVPSSDMTSLPVYPGYL</sequence>